<dbReference type="CDD" id="cd00010">
    <property type="entry name" value="AAI_LTSS"/>
    <property type="match status" value="1"/>
</dbReference>
<keyword evidence="9" id="KW-1185">Reference proteome</keyword>
<keyword evidence="2 5" id="KW-0732">Signal</keyword>
<keyword evidence="3" id="KW-1015">Disulfide bond</keyword>
<dbReference type="InterPro" id="IPR016140">
    <property type="entry name" value="Bifunc_inhib/LTP/seed_store"/>
</dbReference>
<dbReference type="PANTHER" id="PTHR33044">
    <property type="entry name" value="BIFUNCTIONAL INHIBITOR/LIPID-TRANSFER PROTEIN/SEED STORAGE 2S ALBUMIN SUPERFAMILY PROTEIN-RELATED"/>
    <property type="match status" value="1"/>
</dbReference>
<comment type="caution">
    <text evidence="8">The sequence shown here is derived from an EMBL/GenBank/DDBJ whole genome shotgun (WGS) entry which is preliminary data.</text>
</comment>
<dbReference type="Gramene" id="TVU31622">
    <property type="protein sequence ID" value="TVU31622"/>
    <property type="gene ID" value="EJB05_23317"/>
</dbReference>
<dbReference type="InterPro" id="IPR036312">
    <property type="entry name" value="Bifun_inhib/LTP/seed_sf"/>
</dbReference>
<dbReference type="Pfam" id="PF14368">
    <property type="entry name" value="LTP_2"/>
    <property type="match status" value="1"/>
</dbReference>
<feature type="domain" description="Bifunctional inhibitor/plant lipid transfer protein/seed storage helical" evidence="6">
    <location>
        <begin position="67"/>
        <end position="151"/>
    </location>
</feature>
<dbReference type="Proteomes" id="UP000324897">
    <property type="component" value="Chromosome 1"/>
</dbReference>
<proteinExistence type="inferred from homology"/>
<dbReference type="SUPFAM" id="SSF47699">
    <property type="entry name" value="Bifunctional inhibitor/lipid-transfer protein/seed storage 2S albumin"/>
    <property type="match status" value="1"/>
</dbReference>
<comment type="similarity">
    <text evidence="1">Belongs to the plant LTP family.</text>
</comment>
<feature type="signal peptide" evidence="5">
    <location>
        <begin position="1"/>
        <end position="25"/>
    </location>
</feature>
<evidence type="ECO:0000313" key="7">
    <source>
        <dbReference type="EMBL" id="TVU31601.1"/>
    </source>
</evidence>
<keyword evidence="4" id="KW-0325">Glycoprotein</keyword>
<dbReference type="OrthoDB" id="676426at2759"/>
<reference evidence="8 9" key="1">
    <citation type="journal article" date="2019" name="Sci. Rep.">
        <title>A high-quality genome of Eragrostis curvula grass provides insights into Poaceae evolution and supports new strategies to enhance forage quality.</title>
        <authorList>
            <person name="Carballo J."/>
            <person name="Santos B.A.C.M."/>
            <person name="Zappacosta D."/>
            <person name="Garbus I."/>
            <person name="Selva J.P."/>
            <person name="Gallo C.A."/>
            <person name="Diaz A."/>
            <person name="Albertini E."/>
            <person name="Caccamo M."/>
            <person name="Echenique V."/>
        </authorList>
    </citation>
    <scope>NUCLEOTIDE SEQUENCE [LARGE SCALE GENOMIC DNA]</scope>
    <source>
        <strain evidence="9">cv. Victoria</strain>
        <tissue evidence="8">Leaf</tissue>
    </source>
</reference>
<dbReference type="InterPro" id="IPR043325">
    <property type="entry name" value="LTSS"/>
</dbReference>
<evidence type="ECO:0000256" key="4">
    <source>
        <dbReference type="ARBA" id="ARBA00023180"/>
    </source>
</evidence>
<organism evidence="8 9">
    <name type="scientific">Eragrostis curvula</name>
    <name type="common">weeping love grass</name>
    <dbReference type="NCBI Taxonomy" id="38414"/>
    <lineage>
        <taxon>Eukaryota</taxon>
        <taxon>Viridiplantae</taxon>
        <taxon>Streptophyta</taxon>
        <taxon>Embryophyta</taxon>
        <taxon>Tracheophyta</taxon>
        <taxon>Spermatophyta</taxon>
        <taxon>Magnoliopsida</taxon>
        <taxon>Liliopsida</taxon>
        <taxon>Poales</taxon>
        <taxon>Poaceae</taxon>
        <taxon>PACMAD clade</taxon>
        <taxon>Chloridoideae</taxon>
        <taxon>Eragrostideae</taxon>
        <taxon>Eragrostidinae</taxon>
        <taxon>Eragrostis</taxon>
    </lineage>
</organism>
<dbReference type="Gene3D" id="1.10.110.10">
    <property type="entry name" value="Plant lipid-transfer and hydrophobic proteins"/>
    <property type="match status" value="1"/>
</dbReference>
<evidence type="ECO:0000313" key="8">
    <source>
        <dbReference type="EMBL" id="TVU31622.1"/>
    </source>
</evidence>
<dbReference type="Gramene" id="TVU31601">
    <property type="protein sequence ID" value="TVU31601"/>
    <property type="gene ID" value="EJB05_23296"/>
</dbReference>
<dbReference type="EMBL" id="RWGY01000011">
    <property type="protein sequence ID" value="TVU31622.1"/>
    <property type="molecule type" value="Genomic_DNA"/>
</dbReference>
<accession>A0A5J9V5Y4</accession>
<dbReference type="EMBL" id="RWGY01000011">
    <property type="protein sequence ID" value="TVU31601.1"/>
    <property type="molecule type" value="Genomic_DNA"/>
</dbReference>
<dbReference type="AlphaFoldDB" id="A0A5J9V5Y4"/>
<evidence type="ECO:0000256" key="1">
    <source>
        <dbReference type="ARBA" id="ARBA00009748"/>
    </source>
</evidence>
<evidence type="ECO:0000256" key="3">
    <source>
        <dbReference type="ARBA" id="ARBA00023157"/>
    </source>
</evidence>
<evidence type="ECO:0000259" key="6">
    <source>
        <dbReference type="Pfam" id="PF14368"/>
    </source>
</evidence>
<evidence type="ECO:0000256" key="5">
    <source>
        <dbReference type="SAM" id="SignalP"/>
    </source>
</evidence>
<evidence type="ECO:0000256" key="2">
    <source>
        <dbReference type="ARBA" id="ARBA00022729"/>
    </source>
</evidence>
<protein>
    <recommendedName>
        <fullName evidence="6">Bifunctional inhibitor/plant lipid transfer protein/seed storage helical domain-containing protein</fullName>
    </recommendedName>
</protein>
<evidence type="ECO:0000313" key="9">
    <source>
        <dbReference type="Proteomes" id="UP000324897"/>
    </source>
</evidence>
<feature type="chain" id="PRO_5033491024" description="Bifunctional inhibitor/plant lipid transfer protein/seed storage helical domain-containing protein" evidence="5">
    <location>
        <begin position="26"/>
        <end position="179"/>
    </location>
</feature>
<gene>
    <name evidence="7" type="ORF">EJB05_23296</name>
    <name evidence="8" type="ORF">EJB05_23317</name>
</gene>
<sequence>MAPSNKCVLVLAVLLTFATLQQSAAIRAQVAAAAPAPAPGSSIWPQFFFPCIPGLPRLFPCYQTPPSPPFRGPQECRTPLMKMMSCAGYLTNSSVLEPSCECCKGYDSIGKAKEGICYCHLVNGDFNQLLPPLTPMITARMFNLTPACNLYLKMETYVKYCNMDTVPPMTLPGPPPSGT</sequence>
<name>A0A5J9V5Y4_9POAL</name>